<dbReference type="PANTHER" id="PTHR38101:SF1">
    <property type="entry name" value="UPF0307 PROTEIN YJGA"/>
    <property type="match status" value="1"/>
</dbReference>
<keyword evidence="4" id="KW-0694">RNA-binding</keyword>
<evidence type="ECO:0000256" key="3">
    <source>
        <dbReference type="ARBA" id="ARBA00022730"/>
    </source>
</evidence>
<dbReference type="SUPFAM" id="SSF158710">
    <property type="entry name" value="PSPTO4464-like"/>
    <property type="match status" value="1"/>
</dbReference>
<proteinExistence type="predicted"/>
<dbReference type="PANTHER" id="PTHR38101">
    <property type="entry name" value="UPF0307 PROTEIN YJGA"/>
    <property type="match status" value="1"/>
</dbReference>
<organism evidence="5 6">
    <name type="scientific">Desulforhopalus singaporensis</name>
    <dbReference type="NCBI Taxonomy" id="91360"/>
    <lineage>
        <taxon>Bacteria</taxon>
        <taxon>Pseudomonadati</taxon>
        <taxon>Thermodesulfobacteriota</taxon>
        <taxon>Desulfobulbia</taxon>
        <taxon>Desulfobulbales</taxon>
        <taxon>Desulfocapsaceae</taxon>
        <taxon>Desulforhopalus</taxon>
    </lineage>
</organism>
<dbReference type="STRING" id="91360.SAMN05660330_03405"/>
<gene>
    <name evidence="5" type="ORF">SAMN05660330_03405</name>
</gene>
<evidence type="ECO:0000313" key="5">
    <source>
        <dbReference type="EMBL" id="SDP61768.1"/>
    </source>
</evidence>
<dbReference type="AlphaFoldDB" id="A0A1H0U719"/>
<dbReference type="EMBL" id="FNJI01000029">
    <property type="protein sequence ID" value="SDP61768.1"/>
    <property type="molecule type" value="Genomic_DNA"/>
</dbReference>
<keyword evidence="2" id="KW-0690">Ribosome biogenesis</keyword>
<dbReference type="CDD" id="cd16331">
    <property type="entry name" value="YjgA-like"/>
    <property type="match status" value="1"/>
</dbReference>
<protein>
    <submittedName>
        <fullName evidence="5">Ribosome-associated protein</fullName>
    </submittedName>
</protein>
<dbReference type="InterPro" id="IPR023153">
    <property type="entry name" value="DarP_sf"/>
</dbReference>
<keyword evidence="6" id="KW-1185">Reference proteome</keyword>
<accession>A0A1H0U719</accession>
<dbReference type="InterPro" id="IPR006839">
    <property type="entry name" value="DarP"/>
</dbReference>
<evidence type="ECO:0000313" key="6">
    <source>
        <dbReference type="Proteomes" id="UP000199073"/>
    </source>
</evidence>
<reference evidence="5 6" key="1">
    <citation type="submission" date="2016-10" db="EMBL/GenBank/DDBJ databases">
        <authorList>
            <person name="de Groot N.N."/>
        </authorList>
    </citation>
    <scope>NUCLEOTIDE SEQUENCE [LARGE SCALE GENOMIC DNA]</scope>
    <source>
        <strain evidence="5 6">DSM 12130</strain>
    </source>
</reference>
<evidence type="ECO:0000256" key="2">
    <source>
        <dbReference type="ARBA" id="ARBA00022517"/>
    </source>
</evidence>
<dbReference type="Proteomes" id="UP000199073">
    <property type="component" value="Unassembled WGS sequence"/>
</dbReference>
<dbReference type="RefSeq" id="WP_092225000.1">
    <property type="nucleotide sequence ID" value="NZ_FNJI01000029.1"/>
</dbReference>
<dbReference type="GO" id="GO:0005829">
    <property type="term" value="C:cytosol"/>
    <property type="evidence" value="ECO:0007669"/>
    <property type="project" value="TreeGrafter"/>
</dbReference>
<evidence type="ECO:0000256" key="1">
    <source>
        <dbReference type="ARBA" id="ARBA00022490"/>
    </source>
</evidence>
<sequence length="182" mass="21171">MSERVSKSELKRQFKRVEEAAAELALLSDAELKRLPAGDQVKTEIKNCRDVKGGARKRQVKYLAKLIREEPIDAILDFLAEKKGSKLKQDRIHHEAERLRDAIVNEAIAHQQDCLAHDMVLELDWPGEITDQLARRCQAVSGDLMRAVHQYVRSRKHTFYKETYRIIKAVLEKEELERRLED</sequence>
<dbReference type="Gene3D" id="1.10.60.30">
    <property type="entry name" value="PSPTO4464-like domains"/>
    <property type="match status" value="1"/>
</dbReference>
<dbReference type="Pfam" id="PF04751">
    <property type="entry name" value="DarP"/>
    <property type="match status" value="1"/>
</dbReference>
<keyword evidence="1" id="KW-0963">Cytoplasm</keyword>
<dbReference type="GO" id="GO:0042254">
    <property type="term" value="P:ribosome biogenesis"/>
    <property type="evidence" value="ECO:0007669"/>
    <property type="project" value="UniProtKB-KW"/>
</dbReference>
<keyword evidence="3" id="KW-0699">rRNA-binding</keyword>
<evidence type="ECO:0000256" key="4">
    <source>
        <dbReference type="ARBA" id="ARBA00022884"/>
    </source>
</evidence>
<dbReference type="GO" id="GO:0019843">
    <property type="term" value="F:rRNA binding"/>
    <property type="evidence" value="ECO:0007669"/>
    <property type="project" value="UniProtKB-KW"/>
</dbReference>
<dbReference type="OrthoDB" id="5431727at2"/>
<name>A0A1H0U719_9BACT</name>